<dbReference type="EMBL" id="CP042582">
    <property type="protein sequence ID" value="QEX22343.1"/>
    <property type="molecule type" value="Genomic_DNA"/>
</dbReference>
<accession>A0A5J6MZL7</accession>
<dbReference type="InterPro" id="IPR016624">
    <property type="entry name" value="UCP014753"/>
</dbReference>
<name>A0A5J6MZL7_9PROT</name>
<feature type="domain" description="DUF2264" evidence="1">
    <location>
        <begin position="50"/>
        <end position="390"/>
    </location>
</feature>
<dbReference type="Pfam" id="PF10022">
    <property type="entry name" value="DUF2264"/>
    <property type="match status" value="1"/>
</dbReference>
<dbReference type="PANTHER" id="PTHR35339:SF4">
    <property type="entry name" value="LINALOOL DEHYDRATASE_ISOMERASE DOMAIN-CONTAINING PROTEIN"/>
    <property type="match status" value="1"/>
</dbReference>
<dbReference type="AlphaFoldDB" id="A0A5J6MZL7"/>
<dbReference type="Proteomes" id="UP000325797">
    <property type="component" value="Chromosome"/>
</dbReference>
<reference evidence="2 3" key="1">
    <citation type="submission" date="2019-08" db="EMBL/GenBank/DDBJ databases">
        <title>Hyperibacter terrae gen. nov., sp. nov. and Hyperibacter viscosus sp. nov., two new members in the family Rhodospirillaceae isolated from the rhizosphere of Hypericum perforatum.</title>
        <authorList>
            <person name="Noviana Z."/>
        </authorList>
    </citation>
    <scope>NUCLEOTIDE SEQUENCE [LARGE SCALE GENOMIC DNA]</scope>
    <source>
        <strain evidence="2 3">R5959</strain>
    </source>
</reference>
<protein>
    <recommendedName>
        <fullName evidence="1">DUF2264 domain-containing protein</fullName>
    </recommendedName>
</protein>
<dbReference type="InterPro" id="IPR049349">
    <property type="entry name" value="DUF2264_N"/>
</dbReference>
<evidence type="ECO:0000313" key="3">
    <source>
        <dbReference type="Proteomes" id="UP000325797"/>
    </source>
</evidence>
<sequence length="474" mass="52373">MSLLALAMQNQVIRAGGQPLRLGAWRAHDSELQRRFSDAGAAEESNHVWLFRYLLTGFLEWRSADGARAFYPGLPSNHGADLDAIEGFSRFAPLIGAWLAAGRSSTVETLEGKPIDLPALLLEGFTAGTDPGGPGYWGVPTKTDQRICEAADIALALWLSRDAVWPGLDSAQQGRIFDWLGVLASLRVHDNNWHLFTVIIVLTLAKLEAGTLPPGGRTHYARVREFHLGQGWFADGNPLQIDYYNAWGFHYPLFWVGELAPQLDPTFLATCLQEFAAGYKFLISPRGLPMIGRSVTYRLAVPAPLIAAQRRYPDVIAPGLARRALAAVWAHFVACGALRAGIVTQGYEASEPALLDPYSGPASPLWSLRSLILALYEPSSAPFWTAPLQPLPIEEKDYTLSLPPIGWEIEGRRSTGEIVIRRSGEIAEDPFIPAPVPARWHPLFGRPLPRPANFRARYLRREYSSAQPFWRNPA</sequence>
<gene>
    <name evidence="2" type="ORF">FRZ61_22730</name>
</gene>
<proteinExistence type="predicted"/>
<organism evidence="2 3">
    <name type="scientific">Hypericibacter adhaerens</name>
    <dbReference type="NCBI Taxonomy" id="2602016"/>
    <lineage>
        <taxon>Bacteria</taxon>
        <taxon>Pseudomonadati</taxon>
        <taxon>Pseudomonadota</taxon>
        <taxon>Alphaproteobacteria</taxon>
        <taxon>Rhodospirillales</taxon>
        <taxon>Dongiaceae</taxon>
        <taxon>Hypericibacter</taxon>
    </lineage>
</organism>
<dbReference type="PANTHER" id="PTHR35339">
    <property type="entry name" value="LINALOOL DEHYDRATASE_ISOMERASE DOMAIN-CONTAINING PROTEIN"/>
    <property type="match status" value="1"/>
</dbReference>
<keyword evidence="3" id="KW-1185">Reference proteome</keyword>
<dbReference type="KEGG" id="hadh:FRZ61_22730"/>
<evidence type="ECO:0000313" key="2">
    <source>
        <dbReference type="EMBL" id="QEX22343.1"/>
    </source>
</evidence>
<evidence type="ECO:0000259" key="1">
    <source>
        <dbReference type="Pfam" id="PF10022"/>
    </source>
</evidence>
<dbReference type="RefSeq" id="WP_191909397.1">
    <property type="nucleotide sequence ID" value="NZ_CP042582.1"/>
</dbReference>